<evidence type="ECO:0000256" key="2">
    <source>
        <dbReference type="ARBA" id="ARBA00023157"/>
    </source>
</evidence>
<dbReference type="AlphaFoldDB" id="A0A3S3MTN5"/>
<dbReference type="GO" id="GO:0006032">
    <property type="term" value="P:chitin catabolic process"/>
    <property type="evidence" value="ECO:0007669"/>
    <property type="project" value="UniProtKB-KW"/>
</dbReference>
<dbReference type="Pfam" id="PF00182">
    <property type="entry name" value="Glyco_hydro_19"/>
    <property type="match status" value="2"/>
</dbReference>
<feature type="domain" description="Glycoside hydrolase family 19 catalytic" evidence="4">
    <location>
        <begin position="329"/>
        <end position="339"/>
    </location>
</feature>
<dbReference type="CDD" id="cd00325">
    <property type="entry name" value="chitinase_GH19"/>
    <property type="match status" value="2"/>
</dbReference>
<organism evidence="5 6">
    <name type="scientific">Cinnamomum micranthum f. kanehirae</name>
    <dbReference type="NCBI Taxonomy" id="337451"/>
    <lineage>
        <taxon>Eukaryota</taxon>
        <taxon>Viridiplantae</taxon>
        <taxon>Streptophyta</taxon>
        <taxon>Embryophyta</taxon>
        <taxon>Tracheophyta</taxon>
        <taxon>Spermatophyta</taxon>
        <taxon>Magnoliopsida</taxon>
        <taxon>Magnoliidae</taxon>
        <taxon>Laurales</taxon>
        <taxon>Lauraceae</taxon>
        <taxon>Cinnamomum</taxon>
    </lineage>
</organism>
<dbReference type="EMBL" id="QPKB01000001">
    <property type="protein sequence ID" value="RWR74662.1"/>
    <property type="molecule type" value="Genomic_DNA"/>
</dbReference>
<keyword evidence="6" id="KW-1185">Reference proteome</keyword>
<dbReference type="GO" id="GO:0016998">
    <property type="term" value="P:cell wall macromolecule catabolic process"/>
    <property type="evidence" value="ECO:0007669"/>
    <property type="project" value="InterPro"/>
</dbReference>
<keyword evidence="3" id="KW-0732">Signal</keyword>
<proteinExistence type="predicted"/>
<name>A0A3S3MTN5_9MAGN</name>
<feature type="chain" id="PRO_5018566020" evidence="3">
    <location>
        <begin position="27"/>
        <end position="395"/>
    </location>
</feature>
<reference evidence="5 6" key="1">
    <citation type="journal article" date="2019" name="Nat. Plants">
        <title>Stout camphor tree genome fills gaps in understanding of flowering plant genome evolution.</title>
        <authorList>
            <person name="Chaw S.M."/>
            <person name="Liu Y.C."/>
            <person name="Wu Y.W."/>
            <person name="Wang H.Y."/>
            <person name="Lin C.I."/>
            <person name="Wu C.S."/>
            <person name="Ke H.M."/>
            <person name="Chang L.Y."/>
            <person name="Hsu C.Y."/>
            <person name="Yang H.T."/>
            <person name="Sudianto E."/>
            <person name="Hsu M.H."/>
            <person name="Wu K.P."/>
            <person name="Wang L.N."/>
            <person name="Leebens-Mack J.H."/>
            <person name="Tsai I.J."/>
        </authorList>
    </citation>
    <scope>NUCLEOTIDE SEQUENCE [LARGE SCALE GENOMIC DNA]</scope>
    <source>
        <strain evidence="6">cv. Chaw 1501</strain>
        <tissue evidence="5">Young leaves</tissue>
    </source>
</reference>
<dbReference type="STRING" id="337451.A0A3S3MTN5"/>
<dbReference type="InterPro" id="IPR023346">
    <property type="entry name" value="Lysozyme-like_dom_sf"/>
</dbReference>
<protein>
    <submittedName>
        <fullName evidence="5">Endochitinase A</fullName>
    </submittedName>
</protein>
<dbReference type="Proteomes" id="UP000283530">
    <property type="component" value="Unassembled WGS sequence"/>
</dbReference>
<dbReference type="OrthoDB" id="5985073at2759"/>
<dbReference type="SUPFAM" id="SSF53955">
    <property type="entry name" value="Lysozyme-like"/>
    <property type="match status" value="2"/>
</dbReference>
<dbReference type="Gene3D" id="1.10.530.10">
    <property type="match status" value="2"/>
</dbReference>
<evidence type="ECO:0000256" key="1">
    <source>
        <dbReference type="ARBA" id="ARBA00022821"/>
    </source>
</evidence>
<evidence type="ECO:0000256" key="3">
    <source>
        <dbReference type="SAM" id="SignalP"/>
    </source>
</evidence>
<evidence type="ECO:0000259" key="4">
    <source>
        <dbReference type="PROSITE" id="PS00774"/>
    </source>
</evidence>
<feature type="signal peptide" evidence="3">
    <location>
        <begin position="1"/>
        <end position="26"/>
    </location>
</feature>
<keyword evidence="1" id="KW-0611">Plant defense</keyword>
<sequence>MGLDMARRIGAMALILVCLCAEHSTGLSTPRGVVSQAYFNNLMSAVAASCEGKPFYTYASFIGAAELASGFGTTGSDVVRRREVAAFLANAMHETGGRAIGFDGLKNPEIVAQNPTTSFRTAFWFWMNNDCHKAIVSGRGFGATIKAINSGECNGRETGKVNNRISNYRRFCKDFAMALDISMACRSLLMALVMVWLYAAQSMGQTTPGTILTSAYFNKILANLPASCPGKGFYTYNGIIRAAQLSKGFGTTGSVTDRKREVAAFLANVMHETGGLCYVRELSPPQCYCTQSKTYPCARGKNYNYGAAGKAIGQDLLNHPELVSTNPTISFQTAFWFWMTNCHVRLTNGGGFASTIRCINGGECRFNRKAVEARVAYYRRFCTHFNVTPGPNISC</sequence>
<dbReference type="PROSITE" id="PS00774">
    <property type="entry name" value="CHITINASE_19_2"/>
    <property type="match status" value="1"/>
</dbReference>
<dbReference type="Gene3D" id="3.30.20.10">
    <property type="entry name" value="Endochitinase, domain 2"/>
    <property type="match status" value="1"/>
</dbReference>
<comment type="caution">
    <text evidence="5">The sequence shown here is derived from an EMBL/GenBank/DDBJ whole genome shotgun (WGS) entry which is preliminary data.</text>
</comment>
<keyword evidence="2" id="KW-1015">Disulfide bond</keyword>
<gene>
    <name evidence="5" type="ORF">CKAN_00300000</name>
</gene>
<evidence type="ECO:0000313" key="6">
    <source>
        <dbReference type="Proteomes" id="UP000283530"/>
    </source>
</evidence>
<dbReference type="GO" id="GO:0000272">
    <property type="term" value="P:polysaccharide catabolic process"/>
    <property type="evidence" value="ECO:0007669"/>
    <property type="project" value="UniProtKB-KW"/>
</dbReference>
<dbReference type="GO" id="GO:0008843">
    <property type="term" value="F:endochitinase activity"/>
    <property type="evidence" value="ECO:0007669"/>
    <property type="project" value="UniProtKB-EC"/>
</dbReference>
<dbReference type="GO" id="GO:0008061">
    <property type="term" value="F:chitin binding"/>
    <property type="evidence" value="ECO:0007669"/>
    <property type="project" value="UniProtKB-KW"/>
</dbReference>
<dbReference type="PANTHER" id="PTHR22595:SF79">
    <property type="entry name" value="CHITINASE 12"/>
    <property type="match status" value="1"/>
</dbReference>
<dbReference type="PANTHER" id="PTHR22595">
    <property type="entry name" value="CHITINASE-RELATED"/>
    <property type="match status" value="1"/>
</dbReference>
<evidence type="ECO:0000313" key="5">
    <source>
        <dbReference type="EMBL" id="RWR74662.1"/>
    </source>
</evidence>
<accession>A0A3S3MTN5</accession>
<dbReference type="InterPro" id="IPR000726">
    <property type="entry name" value="Glyco_hydro_19_cat"/>
</dbReference>